<dbReference type="EMBL" id="JAAXPI010000004">
    <property type="protein sequence ID" value="NKZ03219.1"/>
    <property type="molecule type" value="Genomic_DNA"/>
</dbReference>
<dbReference type="SUPFAM" id="SSF50129">
    <property type="entry name" value="GroES-like"/>
    <property type="match status" value="1"/>
</dbReference>
<evidence type="ECO:0000256" key="3">
    <source>
        <dbReference type="ARBA" id="ARBA00022833"/>
    </source>
</evidence>
<keyword evidence="2 6" id="KW-0479">Metal-binding</keyword>
<dbReference type="PANTHER" id="PTHR43880:SF12">
    <property type="entry name" value="ALCOHOL DEHYDROGENASE CLASS-3"/>
    <property type="match status" value="1"/>
</dbReference>
<dbReference type="Gene3D" id="3.40.50.720">
    <property type="entry name" value="NAD(P)-binding Rossmann-like Domain"/>
    <property type="match status" value="1"/>
</dbReference>
<dbReference type="PANTHER" id="PTHR43880">
    <property type="entry name" value="ALCOHOL DEHYDROGENASE"/>
    <property type="match status" value="1"/>
</dbReference>
<dbReference type="InterPro" id="IPR013154">
    <property type="entry name" value="ADH-like_N"/>
</dbReference>
<dbReference type="Gene3D" id="3.90.180.10">
    <property type="entry name" value="Medium-chain alcohol dehydrogenases, catalytic domain"/>
    <property type="match status" value="1"/>
</dbReference>
<keyword evidence="9" id="KW-1185">Reference proteome</keyword>
<evidence type="ECO:0000256" key="5">
    <source>
        <dbReference type="ARBA" id="ARBA00023027"/>
    </source>
</evidence>
<evidence type="ECO:0000313" key="9">
    <source>
        <dbReference type="Proteomes" id="UP000579250"/>
    </source>
</evidence>
<dbReference type="PROSITE" id="PS00059">
    <property type="entry name" value="ADH_ZINC"/>
    <property type="match status" value="1"/>
</dbReference>
<dbReference type="InterPro" id="IPR011032">
    <property type="entry name" value="GroES-like_sf"/>
</dbReference>
<dbReference type="GO" id="GO:0051903">
    <property type="term" value="F:S-(hydroxymethyl)glutathione dehydrogenase [NAD(P)+] activity"/>
    <property type="evidence" value="ECO:0007669"/>
    <property type="project" value="TreeGrafter"/>
</dbReference>
<keyword evidence="3 6" id="KW-0862">Zinc</keyword>
<dbReference type="InterPro" id="IPR013149">
    <property type="entry name" value="ADH-like_C"/>
</dbReference>
<protein>
    <submittedName>
        <fullName evidence="8">NAD(P)-dependent alcohol dehydrogenase</fullName>
    </submittedName>
</protein>
<dbReference type="InterPro" id="IPR036291">
    <property type="entry name" value="NAD(P)-bd_dom_sf"/>
</dbReference>
<organism evidence="8 9">
    <name type="scientific">Actinomadura latina</name>
    <dbReference type="NCBI Taxonomy" id="163603"/>
    <lineage>
        <taxon>Bacteria</taxon>
        <taxon>Bacillati</taxon>
        <taxon>Actinomycetota</taxon>
        <taxon>Actinomycetes</taxon>
        <taxon>Streptosporangiales</taxon>
        <taxon>Thermomonosporaceae</taxon>
        <taxon>Actinomadura</taxon>
    </lineage>
</organism>
<dbReference type="Pfam" id="PF08240">
    <property type="entry name" value="ADH_N"/>
    <property type="match status" value="1"/>
</dbReference>
<comment type="cofactor">
    <cofactor evidence="6">
        <name>Zn(2+)</name>
        <dbReference type="ChEBI" id="CHEBI:29105"/>
    </cofactor>
</comment>
<dbReference type="InterPro" id="IPR020843">
    <property type="entry name" value="ER"/>
</dbReference>
<dbReference type="Pfam" id="PF00107">
    <property type="entry name" value="ADH_zinc_N"/>
    <property type="match status" value="1"/>
</dbReference>
<gene>
    <name evidence="8" type="ORF">HGB48_05575</name>
</gene>
<evidence type="ECO:0000256" key="1">
    <source>
        <dbReference type="ARBA" id="ARBA00008072"/>
    </source>
</evidence>
<dbReference type="AlphaFoldDB" id="A0A846YSA9"/>
<proteinExistence type="inferred from homology"/>
<dbReference type="InterPro" id="IPR002328">
    <property type="entry name" value="ADH_Zn_CS"/>
</dbReference>
<keyword evidence="5" id="KW-0520">NAD</keyword>
<dbReference type="GO" id="GO:0005829">
    <property type="term" value="C:cytosol"/>
    <property type="evidence" value="ECO:0007669"/>
    <property type="project" value="TreeGrafter"/>
</dbReference>
<evidence type="ECO:0000313" key="8">
    <source>
        <dbReference type="EMBL" id="NKZ03219.1"/>
    </source>
</evidence>
<dbReference type="GO" id="GO:0046294">
    <property type="term" value="P:formaldehyde catabolic process"/>
    <property type="evidence" value="ECO:0007669"/>
    <property type="project" value="TreeGrafter"/>
</dbReference>
<evidence type="ECO:0000256" key="4">
    <source>
        <dbReference type="ARBA" id="ARBA00023002"/>
    </source>
</evidence>
<dbReference type="GO" id="GO:0008270">
    <property type="term" value="F:zinc ion binding"/>
    <property type="evidence" value="ECO:0007669"/>
    <property type="project" value="InterPro"/>
</dbReference>
<comment type="caution">
    <text evidence="8">The sequence shown here is derived from an EMBL/GenBank/DDBJ whole genome shotgun (WGS) entry which is preliminary data.</text>
</comment>
<dbReference type="SMART" id="SM00829">
    <property type="entry name" value="PKS_ER"/>
    <property type="match status" value="1"/>
</dbReference>
<evidence type="ECO:0000256" key="2">
    <source>
        <dbReference type="ARBA" id="ARBA00022723"/>
    </source>
</evidence>
<evidence type="ECO:0000256" key="6">
    <source>
        <dbReference type="RuleBase" id="RU361277"/>
    </source>
</evidence>
<keyword evidence="4" id="KW-0560">Oxidoreductase</keyword>
<comment type="similarity">
    <text evidence="1 6">Belongs to the zinc-containing alcohol dehydrogenase family.</text>
</comment>
<accession>A0A846YSA9</accession>
<dbReference type="CDD" id="cd08278">
    <property type="entry name" value="benzyl_alcohol_DH"/>
    <property type="match status" value="1"/>
</dbReference>
<dbReference type="SUPFAM" id="SSF51735">
    <property type="entry name" value="NAD(P)-binding Rossmann-fold domains"/>
    <property type="match status" value="1"/>
</dbReference>
<evidence type="ECO:0000259" key="7">
    <source>
        <dbReference type="SMART" id="SM00829"/>
    </source>
</evidence>
<reference evidence="8 9" key="1">
    <citation type="submission" date="2020-04" db="EMBL/GenBank/DDBJ databases">
        <title>MicrobeNet Type strains.</title>
        <authorList>
            <person name="Nicholson A.C."/>
        </authorList>
    </citation>
    <scope>NUCLEOTIDE SEQUENCE [LARGE SCALE GENOMIC DNA]</scope>
    <source>
        <strain evidence="8 9">ATCC BAA-277</strain>
    </source>
</reference>
<feature type="domain" description="Enoyl reductase (ER)" evidence="7">
    <location>
        <begin position="25"/>
        <end position="369"/>
    </location>
</feature>
<dbReference type="Proteomes" id="UP000579250">
    <property type="component" value="Unassembled WGS sequence"/>
</dbReference>
<name>A0A846YSA9_9ACTN</name>
<sequence length="371" mass="37677">MPYLSVKCAGGILMRVTAAVLDRPGEPFVLRDVELGPPRPDEVLVRLSAVGVCATDLEFATFSAAPAVFGHEGAGTVERAGDQVTGIAPGDHVALSFASCGRCRPCLTGSPGYCTRFDALNFSGRRPDGTSAVSMDGTEINAHFLGQSSFADHVIAPARAVVPIGKDADLTLAGPFGCGFQTGAGGVLNVLRPSPGSSIAVFGAGAVGVASVLAAVLSGCTTIAVVDLNTERLATARSLGATHGVTGGGGAADELRSIAPDGFDFAVDTTGRADVLRTAVEALGPLGTCGVIGVGPSEEMTFDWRSVLNGRTITGIIGGAVPQVFVPELLALHAAGRFPVDRIVAHFPFERIGEAVDAARHGTAGKAVLTF</sequence>